<evidence type="ECO:0000313" key="3">
    <source>
        <dbReference type="Proteomes" id="UP000479710"/>
    </source>
</evidence>
<feature type="compositionally biased region" description="Polar residues" evidence="1">
    <location>
        <begin position="136"/>
        <end position="147"/>
    </location>
</feature>
<feature type="region of interest" description="Disordered" evidence="1">
    <location>
        <begin position="101"/>
        <end position="152"/>
    </location>
</feature>
<name>A0A6G1BSW6_9ORYZ</name>
<evidence type="ECO:0000313" key="2">
    <source>
        <dbReference type="EMBL" id="KAF0890794.1"/>
    </source>
</evidence>
<organism evidence="2 3">
    <name type="scientific">Oryza meyeriana var. granulata</name>
    <dbReference type="NCBI Taxonomy" id="110450"/>
    <lineage>
        <taxon>Eukaryota</taxon>
        <taxon>Viridiplantae</taxon>
        <taxon>Streptophyta</taxon>
        <taxon>Embryophyta</taxon>
        <taxon>Tracheophyta</taxon>
        <taxon>Spermatophyta</taxon>
        <taxon>Magnoliopsida</taxon>
        <taxon>Liliopsida</taxon>
        <taxon>Poales</taxon>
        <taxon>Poaceae</taxon>
        <taxon>BOP clade</taxon>
        <taxon>Oryzoideae</taxon>
        <taxon>Oryzeae</taxon>
        <taxon>Oryzinae</taxon>
        <taxon>Oryza</taxon>
        <taxon>Oryza meyeriana</taxon>
    </lineage>
</organism>
<dbReference type="EMBL" id="SPHZ02000011">
    <property type="protein sequence ID" value="KAF0890794.1"/>
    <property type="molecule type" value="Genomic_DNA"/>
</dbReference>
<sequence length="172" mass="19091">MAGDWLWSSGQHDLPEQLDNKLPKVVLRELRLILEPSSAEHGVDLGGGWRRGHPTPYKREPRLRATAVESLPRPKVYTGDDDAAAAADAAAVDEEAPLLGIQGDDFGATAPSRAPKPHPRTRGYPGSAHRRDGETGRTTLLRLSSQHRSTGRLRRLTRRRWLRLQALTGRFL</sequence>
<dbReference type="Proteomes" id="UP000479710">
    <property type="component" value="Unassembled WGS sequence"/>
</dbReference>
<reference evidence="2 3" key="1">
    <citation type="submission" date="2019-11" db="EMBL/GenBank/DDBJ databases">
        <title>Whole genome sequence of Oryza granulata.</title>
        <authorList>
            <person name="Li W."/>
        </authorList>
    </citation>
    <scope>NUCLEOTIDE SEQUENCE [LARGE SCALE GENOMIC DNA]</scope>
    <source>
        <strain evidence="3">cv. Menghai</strain>
        <tissue evidence="2">Leaf</tissue>
    </source>
</reference>
<dbReference type="AlphaFoldDB" id="A0A6G1BSW6"/>
<gene>
    <name evidence="2" type="ORF">E2562_004280</name>
</gene>
<evidence type="ECO:0000256" key="1">
    <source>
        <dbReference type="SAM" id="MobiDB-lite"/>
    </source>
</evidence>
<proteinExistence type="predicted"/>
<protein>
    <submittedName>
        <fullName evidence="2">Uncharacterized protein</fullName>
    </submittedName>
</protein>
<accession>A0A6G1BSW6</accession>
<comment type="caution">
    <text evidence="2">The sequence shown here is derived from an EMBL/GenBank/DDBJ whole genome shotgun (WGS) entry which is preliminary data.</text>
</comment>
<keyword evidence="3" id="KW-1185">Reference proteome</keyword>